<reference evidence="1 2" key="1">
    <citation type="submission" date="2016-03" db="EMBL/GenBank/DDBJ databases">
        <title>Trachymyrmex septentrionalis WGS genome.</title>
        <authorList>
            <person name="Nygaard S."/>
            <person name="Hu H."/>
            <person name="Boomsma J."/>
            <person name="Zhang G."/>
        </authorList>
    </citation>
    <scope>NUCLEOTIDE SEQUENCE [LARGE SCALE GENOMIC DNA]</scope>
    <source>
        <strain evidence="1">Tsep2-gDNA-1</strain>
        <tissue evidence="1">Whole body</tissue>
    </source>
</reference>
<gene>
    <name evidence="1" type="ORF">ALC56_10028</name>
</gene>
<evidence type="ECO:0008006" key="3">
    <source>
        <dbReference type="Google" id="ProtNLM"/>
    </source>
</evidence>
<accession>A0A195F501</accession>
<organism evidence="1 2">
    <name type="scientific">Trachymyrmex septentrionalis</name>
    <dbReference type="NCBI Taxonomy" id="34720"/>
    <lineage>
        <taxon>Eukaryota</taxon>
        <taxon>Metazoa</taxon>
        <taxon>Ecdysozoa</taxon>
        <taxon>Arthropoda</taxon>
        <taxon>Hexapoda</taxon>
        <taxon>Insecta</taxon>
        <taxon>Pterygota</taxon>
        <taxon>Neoptera</taxon>
        <taxon>Endopterygota</taxon>
        <taxon>Hymenoptera</taxon>
        <taxon>Apocrita</taxon>
        <taxon>Aculeata</taxon>
        <taxon>Formicoidea</taxon>
        <taxon>Formicidae</taxon>
        <taxon>Myrmicinae</taxon>
        <taxon>Trachymyrmex</taxon>
    </lineage>
</organism>
<dbReference type="GO" id="GO:0005615">
    <property type="term" value="C:extracellular space"/>
    <property type="evidence" value="ECO:0007669"/>
    <property type="project" value="TreeGrafter"/>
</dbReference>
<evidence type="ECO:0000313" key="2">
    <source>
        <dbReference type="Proteomes" id="UP000078541"/>
    </source>
</evidence>
<sequence>ILIGLPEFDFPPMDPLFYEYGIVMLNSGEIRGELIMSNVTVIGLSKARIFNARTQFLSHDVFRLEIDVQMPEILLKGAAKINGSLSVFRIANEGNFNITLNDVRASWEITGHVVNDTWIVEQFHITPLIGKFKIYYKDLSENNKELSICKRNSDDYSTCLKQAVEKAWPKFAAGLPEFDIPTLDPFFFKYYKFVINSDNIHGELSLSNNTVTGSSKIRIPNVRMYFFDDGFRLENDVNVPRIFSKGSIKINGNLNPFKIANEGYYNLTLEGVSGTLNYTGHVINDTWIIEHFHCVPSIRKFKLYYDDVVKEKKAFTATICKQDSVDYSACLKQAFKEAFPRFVKGLPEFDLPPVDPLFYEYGKVVFNSGDIHAEVALTNTIITGLAKIQVNDIRPHFLDDVFHLEVDALAPKLILKGVVKMNGTLGIFRIASEGPFNLTANDVDGTWDMVGHVVNDTWIIEHVRVLPSVRKLKLYFDLFQDNKEINDIVISFANEFWPPLYRVMLPITSEAWDPWLTGMVNKLFSKVSFSKVFP</sequence>
<protein>
    <recommendedName>
        <fullName evidence="3">Circadian clock-controlled protein</fullName>
    </recommendedName>
</protein>
<evidence type="ECO:0000313" key="1">
    <source>
        <dbReference type="EMBL" id="KYN35471.1"/>
    </source>
</evidence>
<dbReference type="PANTHER" id="PTHR11008">
    <property type="entry name" value="PROTEIN TAKEOUT-LIKE PROTEIN"/>
    <property type="match status" value="1"/>
</dbReference>
<dbReference type="SMART" id="SM00700">
    <property type="entry name" value="JHBP"/>
    <property type="match status" value="1"/>
</dbReference>
<dbReference type="PANTHER" id="PTHR11008:SF18">
    <property type="entry name" value="BCDNA.GH05536-RELATED"/>
    <property type="match status" value="1"/>
</dbReference>
<dbReference type="Gene3D" id="3.15.10.30">
    <property type="entry name" value="Haemolymph juvenile hormone binding protein"/>
    <property type="match status" value="3"/>
</dbReference>
<feature type="non-terminal residue" evidence="1">
    <location>
        <position position="1"/>
    </location>
</feature>
<dbReference type="Pfam" id="PF06585">
    <property type="entry name" value="JHBP"/>
    <property type="match status" value="2"/>
</dbReference>
<dbReference type="InterPro" id="IPR010562">
    <property type="entry name" value="Haemolymph_juvenile_hormone-bd"/>
</dbReference>
<dbReference type="EMBL" id="KQ981805">
    <property type="protein sequence ID" value="KYN35471.1"/>
    <property type="molecule type" value="Genomic_DNA"/>
</dbReference>
<name>A0A195F501_9HYME</name>
<dbReference type="Proteomes" id="UP000078541">
    <property type="component" value="Unassembled WGS sequence"/>
</dbReference>
<dbReference type="InterPro" id="IPR038606">
    <property type="entry name" value="To_sf"/>
</dbReference>
<dbReference type="AlphaFoldDB" id="A0A195F501"/>
<proteinExistence type="predicted"/>
<keyword evidence="2" id="KW-1185">Reference proteome</keyword>